<dbReference type="EMBL" id="PKMF04000921">
    <property type="protein sequence ID" value="KAK7816786.1"/>
    <property type="molecule type" value="Genomic_DNA"/>
</dbReference>
<protein>
    <submittedName>
        <fullName evidence="2">Uncharacterized protein</fullName>
    </submittedName>
</protein>
<gene>
    <name evidence="2" type="ORF">CFP56_043619</name>
</gene>
<comment type="caution">
    <text evidence="2">The sequence shown here is derived from an EMBL/GenBank/DDBJ whole genome shotgun (WGS) entry which is preliminary data.</text>
</comment>
<dbReference type="InterPro" id="IPR023213">
    <property type="entry name" value="CAT-like_dom_sf"/>
</dbReference>
<evidence type="ECO:0000313" key="3">
    <source>
        <dbReference type="Proteomes" id="UP000237347"/>
    </source>
</evidence>
<dbReference type="PANTHER" id="PTHR34375:SF2">
    <property type="entry name" value="GATA ZINC FINGER PROTEIN"/>
    <property type="match status" value="1"/>
</dbReference>
<dbReference type="Proteomes" id="UP000237347">
    <property type="component" value="Unassembled WGS sequence"/>
</dbReference>
<dbReference type="Gene3D" id="3.30.559.10">
    <property type="entry name" value="Chloramphenicol acetyltransferase-like domain"/>
    <property type="match status" value="1"/>
</dbReference>
<evidence type="ECO:0000313" key="2">
    <source>
        <dbReference type="EMBL" id="KAK7816786.1"/>
    </source>
</evidence>
<keyword evidence="3" id="KW-1185">Reference proteome</keyword>
<feature type="compositionally biased region" description="Pro residues" evidence="1">
    <location>
        <begin position="9"/>
        <end position="18"/>
    </location>
</feature>
<organism evidence="2 3">
    <name type="scientific">Quercus suber</name>
    <name type="common">Cork oak</name>
    <dbReference type="NCBI Taxonomy" id="58331"/>
    <lineage>
        <taxon>Eukaryota</taxon>
        <taxon>Viridiplantae</taxon>
        <taxon>Streptophyta</taxon>
        <taxon>Embryophyta</taxon>
        <taxon>Tracheophyta</taxon>
        <taxon>Spermatophyta</taxon>
        <taxon>Magnoliopsida</taxon>
        <taxon>eudicotyledons</taxon>
        <taxon>Gunneridae</taxon>
        <taxon>Pentapetalae</taxon>
        <taxon>rosids</taxon>
        <taxon>fabids</taxon>
        <taxon>Fagales</taxon>
        <taxon>Fagaceae</taxon>
        <taxon>Quercus</taxon>
    </lineage>
</organism>
<evidence type="ECO:0000256" key="1">
    <source>
        <dbReference type="SAM" id="MobiDB-lite"/>
    </source>
</evidence>
<proteinExistence type="predicted"/>
<dbReference type="SUPFAM" id="SSF52777">
    <property type="entry name" value="CoA-dependent acyltransferases"/>
    <property type="match status" value="2"/>
</dbReference>
<dbReference type="AlphaFoldDB" id="A0AAW0IRP4"/>
<accession>A0AAW0IRP4</accession>
<reference evidence="2 3" key="1">
    <citation type="journal article" date="2018" name="Sci. Data">
        <title>The draft genome sequence of cork oak.</title>
        <authorList>
            <person name="Ramos A.M."/>
            <person name="Usie A."/>
            <person name="Barbosa P."/>
            <person name="Barros P.M."/>
            <person name="Capote T."/>
            <person name="Chaves I."/>
            <person name="Simoes F."/>
            <person name="Abreu I."/>
            <person name="Carrasquinho I."/>
            <person name="Faro C."/>
            <person name="Guimaraes J.B."/>
            <person name="Mendonca D."/>
            <person name="Nobrega F."/>
            <person name="Rodrigues L."/>
            <person name="Saibo N.J.M."/>
            <person name="Varela M.C."/>
            <person name="Egas C."/>
            <person name="Matos J."/>
            <person name="Miguel C.M."/>
            <person name="Oliveira M.M."/>
            <person name="Ricardo C.P."/>
            <person name="Goncalves S."/>
        </authorList>
    </citation>
    <scope>NUCLEOTIDE SEQUENCE [LARGE SCALE GENOMIC DNA]</scope>
    <source>
        <strain evidence="3">cv. HL8</strain>
    </source>
</reference>
<dbReference type="PANTHER" id="PTHR34375">
    <property type="entry name" value="GATA ZINC FINGER PROTEIN-RELATED"/>
    <property type="match status" value="1"/>
</dbReference>
<feature type="region of interest" description="Disordered" evidence="1">
    <location>
        <begin position="1"/>
        <end position="21"/>
    </location>
</feature>
<name>A0AAW0IRP4_QUESU</name>
<dbReference type="Gene3D" id="3.30.559.30">
    <property type="entry name" value="Nonribosomal peptide synthetase, condensation domain"/>
    <property type="match status" value="1"/>
</dbReference>
<sequence>MSDHDIPNSEPPAAQPPEPKCRAVGGTEYSWCKAVPLGTGVTVLGLLLSKPPDLPLLQNALHNLQNSHPILRSKLHYDPATTTFSFLTPANPQPLLQIQPFDLQSTSRILQTHANQSSSVTPFRLIVEHEINNNTTWRNPEHPLYADKDVMYASVYALSEAQWALTLRLHTAACDRTAAVSLLRELLEFVTAMSGNGEGVEREIGDNVEVNLGIEQMIPAGKANKPFWARGIDMLGYSLNSFRLSNLDFIDVDSPKRSQLVRLQMTPLDTQKLLAGCKSRGIKLCAALAAAGLIAAYSSKKLPDYQREKYAVGCKSRGIKLCAALAAAGLIAAYSSKKLPDYQREKYAVVTLIDCRSILDPVLSSHHIGFYHSAIMNTHDISAEEQLWELANRCYTSFANAKNSNKHFSDMSDLNFLMCKAIENPTLTPSSSMRTALVSVFEDPIDDFSKIHQQLGIEDYVGCASAHGVGPSIAIFDTIRNGGLDCTCVYPSPLHSREQMQGLIDDMRRILVDACNQLGSES</sequence>